<proteinExistence type="predicted"/>
<name>A0A2T2NZH3_CORCC</name>
<feature type="transmembrane region" description="Helical" evidence="1">
    <location>
        <begin position="6"/>
        <end position="26"/>
    </location>
</feature>
<keyword evidence="1" id="KW-1133">Transmembrane helix</keyword>
<keyword evidence="3" id="KW-1185">Reference proteome</keyword>
<keyword evidence="1" id="KW-0812">Transmembrane</keyword>
<evidence type="ECO:0000313" key="2">
    <source>
        <dbReference type="EMBL" id="PSN70676.1"/>
    </source>
</evidence>
<protein>
    <submittedName>
        <fullName evidence="2">Uncharacterized protein</fullName>
    </submittedName>
</protein>
<sequence length="99" mass="11312">MALSSESIIAIIAVFVACPPTFYMIWRAWRRHTIVRNSRQQELPLLPLSNIPNLSTHFILRYTTTVHTTETHFRSSTSPTTLELPGIELTGPAELARHW</sequence>
<dbReference type="AlphaFoldDB" id="A0A2T2NZH3"/>
<evidence type="ECO:0000256" key="1">
    <source>
        <dbReference type="SAM" id="Phobius"/>
    </source>
</evidence>
<accession>A0A2T2NZH3</accession>
<reference evidence="2 3" key="1">
    <citation type="journal article" date="2018" name="Front. Microbiol.">
        <title>Genome-Wide Analysis of Corynespora cassiicola Leaf Fall Disease Putative Effectors.</title>
        <authorList>
            <person name="Lopez D."/>
            <person name="Ribeiro S."/>
            <person name="Label P."/>
            <person name="Fumanal B."/>
            <person name="Venisse J.S."/>
            <person name="Kohler A."/>
            <person name="de Oliveira R.R."/>
            <person name="Labutti K."/>
            <person name="Lipzen A."/>
            <person name="Lail K."/>
            <person name="Bauer D."/>
            <person name="Ohm R.A."/>
            <person name="Barry K.W."/>
            <person name="Spatafora J."/>
            <person name="Grigoriev I.V."/>
            <person name="Martin F.M."/>
            <person name="Pujade-Renaud V."/>
        </authorList>
    </citation>
    <scope>NUCLEOTIDE SEQUENCE [LARGE SCALE GENOMIC DNA]</scope>
    <source>
        <strain evidence="2 3">Philippines</strain>
    </source>
</reference>
<dbReference type="EMBL" id="KZ678131">
    <property type="protein sequence ID" value="PSN70676.1"/>
    <property type="molecule type" value="Genomic_DNA"/>
</dbReference>
<evidence type="ECO:0000313" key="3">
    <source>
        <dbReference type="Proteomes" id="UP000240883"/>
    </source>
</evidence>
<keyword evidence="1" id="KW-0472">Membrane</keyword>
<dbReference type="Proteomes" id="UP000240883">
    <property type="component" value="Unassembled WGS sequence"/>
</dbReference>
<gene>
    <name evidence="2" type="ORF">BS50DRAFT_570205</name>
</gene>
<organism evidence="2 3">
    <name type="scientific">Corynespora cassiicola Philippines</name>
    <dbReference type="NCBI Taxonomy" id="1448308"/>
    <lineage>
        <taxon>Eukaryota</taxon>
        <taxon>Fungi</taxon>
        <taxon>Dikarya</taxon>
        <taxon>Ascomycota</taxon>
        <taxon>Pezizomycotina</taxon>
        <taxon>Dothideomycetes</taxon>
        <taxon>Pleosporomycetidae</taxon>
        <taxon>Pleosporales</taxon>
        <taxon>Corynesporascaceae</taxon>
        <taxon>Corynespora</taxon>
    </lineage>
</organism>